<dbReference type="Proteomes" id="UP001171299">
    <property type="component" value="Unassembled WGS sequence"/>
</dbReference>
<evidence type="ECO:0000313" key="7">
    <source>
        <dbReference type="Proteomes" id="UP001171299"/>
    </source>
</evidence>
<accession>A0AAP9H7B9</accession>
<gene>
    <name evidence="5" type="ORF">CTZ24_16045</name>
    <name evidence="4" type="ORF">Q3404_01980</name>
</gene>
<dbReference type="Gene3D" id="1.10.530.40">
    <property type="match status" value="1"/>
</dbReference>
<evidence type="ECO:0000313" key="4">
    <source>
        <dbReference type="EMBL" id="MDO6405333.1"/>
    </source>
</evidence>
<evidence type="ECO:0000313" key="6">
    <source>
        <dbReference type="Proteomes" id="UP000424872"/>
    </source>
</evidence>
<dbReference type="InterPro" id="IPR036366">
    <property type="entry name" value="PGBDSf"/>
</dbReference>
<reference evidence="4" key="3">
    <citation type="submission" date="2023-07" db="EMBL/GenBank/DDBJ databases">
        <title>The extreme plant-growth-promoting properties of Pantoea phytobeneficialis PF55 revealed by functional and genomic analysis.</title>
        <authorList>
            <person name="Nascimento F.X."/>
            <person name="Marcio R.J."/>
        </authorList>
    </citation>
    <scope>NUCLEOTIDE SEQUENCE</scope>
    <source>
        <strain evidence="4">PF55</strain>
    </source>
</reference>
<dbReference type="RefSeq" id="WP_208724040.1">
    <property type="nucleotide sequence ID" value="NZ_CP024636.1"/>
</dbReference>
<dbReference type="Pfam" id="PF16754">
    <property type="entry name" value="Pesticin"/>
    <property type="match status" value="1"/>
</dbReference>
<dbReference type="CDD" id="cd16903">
    <property type="entry name" value="pesticin_lyz-like"/>
    <property type="match status" value="1"/>
</dbReference>
<dbReference type="AlphaFoldDB" id="A0AAP9H7B9"/>
<dbReference type="Gene3D" id="1.10.101.10">
    <property type="entry name" value="PGBD-like superfamily/PGBD"/>
    <property type="match status" value="1"/>
</dbReference>
<name>A0AAP9H7B9_9GAMM</name>
<dbReference type="EMBL" id="JAUOOM010000001">
    <property type="protein sequence ID" value="MDO6405333.1"/>
    <property type="molecule type" value="Genomic_DNA"/>
</dbReference>
<dbReference type="GO" id="GO:0031640">
    <property type="term" value="P:killing of cells of another organism"/>
    <property type="evidence" value="ECO:0007669"/>
    <property type="project" value="UniProtKB-KW"/>
</dbReference>
<dbReference type="GO" id="GO:0003796">
    <property type="term" value="F:lysozyme activity"/>
    <property type="evidence" value="ECO:0007669"/>
    <property type="project" value="UniProtKB-EC"/>
</dbReference>
<evidence type="ECO:0000313" key="5">
    <source>
        <dbReference type="EMBL" id="QGR07851.1"/>
    </source>
</evidence>
<keyword evidence="1" id="KW-0929">Antimicrobial</keyword>
<feature type="domain" description="Pesticin C-terminal" evidence="3">
    <location>
        <begin position="134"/>
        <end position="249"/>
    </location>
</feature>
<dbReference type="KEGG" id="ppho:CTZ24_16045"/>
<reference evidence="5" key="2">
    <citation type="journal article" date="2020" name="Environ. Microbiol.">
        <title>The extreme plant-growth-promoting properties of Pantoea phytobeneficialis MSR2 revealed by functional and genomic analysis.</title>
        <authorList>
            <person name="Nascimento F.X."/>
            <person name="Hernandez A.G."/>
            <person name="Glick B.R."/>
            <person name="Rossi M.J."/>
        </authorList>
    </citation>
    <scope>NUCLEOTIDE SEQUENCE</scope>
    <source>
        <strain evidence="5">MSR2</strain>
    </source>
</reference>
<organism evidence="5 6">
    <name type="scientific">Pantoea phytobeneficialis</name>
    <dbReference type="NCBI Taxonomy" id="2052056"/>
    <lineage>
        <taxon>Bacteria</taxon>
        <taxon>Pseudomonadati</taxon>
        <taxon>Pseudomonadota</taxon>
        <taxon>Gammaproteobacteria</taxon>
        <taxon>Enterobacterales</taxon>
        <taxon>Erwiniaceae</taxon>
        <taxon>Pantoea</taxon>
    </lineage>
</organism>
<proteinExistence type="predicted"/>
<reference evidence="6" key="1">
    <citation type="submission" date="2017-11" db="EMBL/GenBank/DDBJ databases">
        <title>Genome sequence of Pantoea sp. MSR2.</title>
        <authorList>
            <person name="Nascimento F.X."/>
        </authorList>
    </citation>
    <scope>NUCLEOTIDE SEQUENCE [LARGE SCALE GENOMIC DNA]</scope>
    <source>
        <strain evidence="6">MSR2</strain>
    </source>
</reference>
<keyword evidence="7" id="KW-1185">Reference proteome</keyword>
<dbReference type="InterPro" id="IPR023347">
    <property type="entry name" value="Lysozyme_dom_sf"/>
</dbReference>
<dbReference type="EMBL" id="CP024636">
    <property type="protein sequence ID" value="QGR07851.1"/>
    <property type="molecule type" value="Genomic_DNA"/>
</dbReference>
<keyword evidence="4" id="KW-0326">Glycosidase</keyword>
<sequence>MKIYHSVGIHGINNSQDVKIVQNLLNKKFSARLSEDGICGPRTVHYILHLQKQFMAKPDGVVDVNGKTFRTLAAEDSQSRNPAPAVVPVEPQKYENVAGVLKVKFGQVTFDAEGNDIKGSAFFSRMIHWPPTALSGVTIGRGYDIGSRKETESYKDLTSAGVPDSQARMIASGSGLKGGQAKIFVDKNRDAIGEISHTMQKNLFELIYPGYIQRAANNYRNWTSSFNDAVEWNQLKPAIRDVLVDFVYQGFTKGASPMKAGMHNDVNELITYIQKSSVMQSYEKGRQRVQYLKQKG</sequence>
<dbReference type="EC" id="3.2.1.17" evidence="4"/>
<dbReference type="Proteomes" id="UP000424872">
    <property type="component" value="Chromosome"/>
</dbReference>
<evidence type="ECO:0000256" key="1">
    <source>
        <dbReference type="ARBA" id="ARBA00022529"/>
    </source>
</evidence>
<keyword evidence="2" id="KW-0081">Bacteriolytic enzyme</keyword>
<dbReference type="InterPro" id="IPR031922">
    <property type="entry name" value="Pesticin_C"/>
</dbReference>
<dbReference type="InterPro" id="IPR036365">
    <property type="entry name" value="PGBD-like_sf"/>
</dbReference>
<dbReference type="GO" id="GO:0042742">
    <property type="term" value="P:defense response to bacterium"/>
    <property type="evidence" value="ECO:0007669"/>
    <property type="project" value="UniProtKB-KW"/>
</dbReference>
<evidence type="ECO:0000256" key="2">
    <source>
        <dbReference type="ARBA" id="ARBA00022638"/>
    </source>
</evidence>
<keyword evidence="4" id="KW-0378">Hydrolase</keyword>
<evidence type="ECO:0000259" key="3">
    <source>
        <dbReference type="Pfam" id="PF16754"/>
    </source>
</evidence>
<dbReference type="SUPFAM" id="SSF47090">
    <property type="entry name" value="PGBD-like"/>
    <property type="match status" value="1"/>
</dbReference>
<protein>
    <submittedName>
        <fullName evidence="4">Pesticin C-terminus-like muramidase</fullName>
        <ecNumber evidence="4">3.2.1.17</ecNumber>
    </submittedName>
</protein>